<dbReference type="AlphaFoldDB" id="A0A9W6XJX5"/>
<dbReference type="InterPro" id="IPR036397">
    <property type="entry name" value="RNaseH_sf"/>
</dbReference>
<dbReference type="OrthoDB" id="95201at2759"/>
<reference evidence="1" key="1">
    <citation type="submission" date="2023-04" db="EMBL/GenBank/DDBJ databases">
        <title>Phytophthora fragariaefolia NBRC 109709.</title>
        <authorList>
            <person name="Ichikawa N."/>
            <person name="Sato H."/>
            <person name="Tonouchi N."/>
        </authorList>
    </citation>
    <scope>NUCLEOTIDE SEQUENCE</scope>
    <source>
        <strain evidence="1">NBRC 109709</strain>
    </source>
</reference>
<evidence type="ECO:0000313" key="2">
    <source>
        <dbReference type="Proteomes" id="UP001165121"/>
    </source>
</evidence>
<organism evidence="1 2">
    <name type="scientific">Phytophthora fragariaefolia</name>
    <dbReference type="NCBI Taxonomy" id="1490495"/>
    <lineage>
        <taxon>Eukaryota</taxon>
        <taxon>Sar</taxon>
        <taxon>Stramenopiles</taxon>
        <taxon>Oomycota</taxon>
        <taxon>Peronosporomycetes</taxon>
        <taxon>Peronosporales</taxon>
        <taxon>Peronosporaceae</taxon>
        <taxon>Phytophthora</taxon>
    </lineage>
</organism>
<dbReference type="Gene3D" id="3.30.420.10">
    <property type="entry name" value="Ribonuclease H-like superfamily/Ribonuclease H"/>
    <property type="match status" value="1"/>
</dbReference>
<evidence type="ECO:0000313" key="1">
    <source>
        <dbReference type="EMBL" id="GMF39886.1"/>
    </source>
</evidence>
<sequence>MEAWDQLYGRSSSSCGACGWKKVNRAALCKRIAEIPVTERENQRSIQVASNISRYLVQRLIKEDYIRRALRQTRPLLTPAHKLARLQFCRDHVRNTLSGGYEFCDMYDVVHIDEKWFYIKQIGQRVYLLTGKEDVLLENPRVQFVQSKRHIMKVMLSCAVARPHGDWDGKVGLWPVVERSIAQKTSVNCPDGVEELRPVSITRDILTVFQRCCDATSLANACASMLSIAASGILVAPKAKSSAP</sequence>
<comment type="caution">
    <text evidence="1">The sequence shown here is derived from an EMBL/GenBank/DDBJ whole genome shotgun (WGS) entry which is preliminary data.</text>
</comment>
<proteinExistence type="predicted"/>
<protein>
    <submittedName>
        <fullName evidence="1">Unnamed protein product</fullName>
    </submittedName>
</protein>
<dbReference type="GO" id="GO:0003676">
    <property type="term" value="F:nucleic acid binding"/>
    <property type="evidence" value="ECO:0007669"/>
    <property type="project" value="InterPro"/>
</dbReference>
<accession>A0A9W6XJX5</accession>
<name>A0A9W6XJX5_9STRA</name>
<gene>
    <name evidence="1" type="ORF">Pfra01_001203200</name>
</gene>
<dbReference type="PANTHER" id="PTHR47169">
    <property type="entry name" value="OS01G0541250 PROTEIN"/>
    <property type="match status" value="1"/>
</dbReference>
<keyword evidence="2" id="KW-1185">Reference proteome</keyword>
<dbReference type="EMBL" id="BSXT01001197">
    <property type="protein sequence ID" value="GMF39886.1"/>
    <property type="molecule type" value="Genomic_DNA"/>
</dbReference>
<dbReference type="Proteomes" id="UP001165121">
    <property type="component" value="Unassembled WGS sequence"/>
</dbReference>